<evidence type="ECO:0000313" key="2">
    <source>
        <dbReference type="EMBL" id="KMY96085.1"/>
    </source>
</evidence>
<dbReference type="EMBL" id="CM002911">
    <property type="protein sequence ID" value="KMY96085.1"/>
    <property type="molecule type" value="Genomic_DNA"/>
</dbReference>
<accession>A0A0J9U9F8</accession>
<evidence type="ECO:0000256" key="1">
    <source>
        <dbReference type="SAM" id="MobiDB-lite"/>
    </source>
</evidence>
<feature type="region of interest" description="Disordered" evidence="1">
    <location>
        <begin position="1"/>
        <end position="24"/>
    </location>
</feature>
<name>A0A0J9U9F8_DROSI</name>
<dbReference type="Bgee" id="FBgn0183523">
    <property type="expression patterns" value="Expressed in adult organism"/>
</dbReference>
<dbReference type="KEGG" id="dsi:Dsimw501_GD11784"/>
<reference evidence="2" key="1">
    <citation type="journal article" date="2013" name="Genome Res.">
        <title>A second-generation assembly of the Drosophila simulans genome provides new insights into patterns of lineage-specific divergence.</title>
        <authorList>
            <person name="Hu T.T."/>
            <person name="Eisen M.B."/>
            <person name="Thornton K.R."/>
            <person name="Andolfatto P."/>
        </authorList>
    </citation>
    <scope>NUCLEOTIDE SEQUENCE [LARGE SCALE GENOMIC DNA]</scope>
    <source>
        <strain evidence="2">W501</strain>
    </source>
</reference>
<dbReference type="OrthoDB" id="205623at2759"/>
<reference evidence="2" key="3">
    <citation type="submission" date="2015-04" db="EMBL/GenBank/DDBJ databases">
        <authorList>
            <consortium name="FlyBase"/>
        </authorList>
    </citation>
    <scope>NUCLEOTIDE SEQUENCE</scope>
    <source>
        <strain evidence="2">W501</strain>
    </source>
</reference>
<reference evidence="2" key="2">
    <citation type="submission" date="2014-06" db="EMBL/GenBank/DDBJ databases">
        <authorList>
            <person name="Hu T."/>
            <person name="Eisen M.B."/>
            <person name="Thornton K.R."/>
            <person name="Andolfatto P."/>
        </authorList>
    </citation>
    <scope>NUCLEOTIDE SEQUENCE</scope>
    <source>
        <strain evidence="2">W501</strain>
    </source>
</reference>
<gene>
    <name evidence="2" type="primary">Dsim\GD11784</name>
    <name evidence="2" type="ORF">Dsimw501_GD11784</name>
</gene>
<organism evidence="2">
    <name type="scientific">Drosophila simulans</name>
    <name type="common">Fruit fly</name>
    <dbReference type="NCBI Taxonomy" id="7240"/>
    <lineage>
        <taxon>Eukaryota</taxon>
        <taxon>Metazoa</taxon>
        <taxon>Ecdysozoa</taxon>
        <taxon>Arthropoda</taxon>
        <taxon>Hexapoda</taxon>
        <taxon>Insecta</taxon>
        <taxon>Pterygota</taxon>
        <taxon>Neoptera</taxon>
        <taxon>Endopterygota</taxon>
        <taxon>Diptera</taxon>
        <taxon>Brachycera</taxon>
        <taxon>Muscomorpha</taxon>
        <taxon>Ephydroidea</taxon>
        <taxon>Drosophilidae</taxon>
        <taxon>Drosophila</taxon>
        <taxon>Sophophora</taxon>
    </lineage>
</organism>
<sequence length="157" mass="18154">MLMQGSRDAEMPTPPPQRDAKNGKQATFIAGRAAREVFTVLRERRISQDGNRGSYMMCAPHSLPVTSRLLLLVVTLLFCPVQAHLSKRSYSDQSVHGYMTERTCWWNEVCKEEFQSLFRCKCPQFSYCRSPGRYYNAYCSMTDTGYIWTQPNWDWGA</sequence>
<protein>
    <submittedName>
        <fullName evidence="2">Uncharacterized protein</fullName>
    </submittedName>
</protein>
<dbReference type="AlphaFoldDB" id="A0A0J9U9F8"/>
<proteinExistence type="predicted"/>
<dbReference type="Proteomes" id="UP000035880">
    <property type="component" value="Chromosome 2R"/>
</dbReference>